<reference evidence="3" key="1">
    <citation type="submission" date="2020-08" db="EMBL/GenBank/DDBJ databases">
        <title>Genome public.</title>
        <authorList>
            <person name="Liu C."/>
            <person name="Sun Q."/>
        </authorList>
    </citation>
    <scope>NUCLEOTIDE SEQUENCE</scope>
    <source>
        <strain evidence="3">NSJ-32</strain>
    </source>
</reference>
<dbReference type="EMBL" id="JACRSQ010000020">
    <property type="protein sequence ID" value="MBC8544370.1"/>
    <property type="molecule type" value="Genomic_DNA"/>
</dbReference>
<organism evidence="3 4">
    <name type="scientific">Bianquea renquensis</name>
    <dbReference type="NCBI Taxonomy" id="2763661"/>
    <lineage>
        <taxon>Bacteria</taxon>
        <taxon>Bacillati</taxon>
        <taxon>Bacillota</taxon>
        <taxon>Clostridia</taxon>
        <taxon>Eubacteriales</taxon>
        <taxon>Bianqueaceae</taxon>
        <taxon>Bianquea</taxon>
    </lineage>
</organism>
<accession>A0A926I2I8</accession>
<protein>
    <submittedName>
        <fullName evidence="3">Uncharacterized protein</fullName>
    </submittedName>
</protein>
<sequence length="609" mass="69981">MKRIWCWLLAVTLIVGMTGPAAWGLEDEASPDVYMEYSYYSRPQVEDPGYSVSVINAEYEFYLAFFQEDGRLVEGSPLYHLTDYWSDARVFDTGDGYTLFYRSVLDTLDYVFIEKESLTVRWRASLQIAAEQPYYIYWKGNRVFYIMGYCGNRFIMQEYEIGVAEDFSGKQGFQIGEEPMIGNVAGFTRYRQGSVDYIEVFLQDEDAKYIGSLEVFPKDGTILRQRWTEDEEGFYWDQDYIQEWNEALLRLYPDSYQHLFLSGPFLDIYGKQLYLWEGPEYYLGDRLEYYDLSLDETQGELPMAKYAPVSEMRFVQGKLLFEDSNVAAILHRDTGGMALASPSEEDTMTSEDFEGTQAALGELPYAITIMSRSGEVLAAISQESFPLMWQGTAEILLSPALDGQFFRGDDAQYLLIRNEEEVYGEDVTFFYNITDHVMIYDSGKSAEELEGAISSRQLEEAEEIVTSAGSSPSEDILSNWNAQEEWENDMWLVSVAVIAGIVIFVLVLILVLFLLTRNRAASTLKRRFDHEETAAASATVTRVLKQYGYDDEQFSSYSDILVTFQDMKNRRYQAMIRKAPIGNTSGYQVGDYILIEYLVKNPTIARSRW</sequence>
<gene>
    <name evidence="3" type="ORF">H8730_12560</name>
</gene>
<evidence type="ECO:0000256" key="2">
    <source>
        <dbReference type="SAM" id="SignalP"/>
    </source>
</evidence>
<comment type="caution">
    <text evidence="3">The sequence shown here is derived from an EMBL/GenBank/DDBJ whole genome shotgun (WGS) entry which is preliminary data.</text>
</comment>
<keyword evidence="1" id="KW-1133">Transmembrane helix</keyword>
<dbReference type="RefSeq" id="WP_177716409.1">
    <property type="nucleotide sequence ID" value="NZ_JACRSQ010000020.1"/>
</dbReference>
<evidence type="ECO:0000256" key="1">
    <source>
        <dbReference type="SAM" id="Phobius"/>
    </source>
</evidence>
<name>A0A926I2I8_9FIRM</name>
<dbReference type="Proteomes" id="UP000657006">
    <property type="component" value="Unassembled WGS sequence"/>
</dbReference>
<keyword evidence="1" id="KW-0472">Membrane</keyword>
<keyword evidence="4" id="KW-1185">Reference proteome</keyword>
<dbReference type="AlphaFoldDB" id="A0A926I2I8"/>
<proteinExistence type="predicted"/>
<feature type="chain" id="PRO_5038734308" evidence="2">
    <location>
        <begin position="22"/>
        <end position="609"/>
    </location>
</feature>
<keyword evidence="1" id="KW-0812">Transmembrane</keyword>
<feature type="signal peptide" evidence="2">
    <location>
        <begin position="1"/>
        <end position="21"/>
    </location>
</feature>
<keyword evidence="2" id="KW-0732">Signal</keyword>
<feature type="transmembrane region" description="Helical" evidence="1">
    <location>
        <begin position="491"/>
        <end position="516"/>
    </location>
</feature>
<evidence type="ECO:0000313" key="3">
    <source>
        <dbReference type="EMBL" id="MBC8544370.1"/>
    </source>
</evidence>
<evidence type="ECO:0000313" key="4">
    <source>
        <dbReference type="Proteomes" id="UP000657006"/>
    </source>
</evidence>